<dbReference type="RefSeq" id="WP_068715728.1">
    <property type="nucleotide sequence ID" value="NZ_LWDV01000007.1"/>
</dbReference>
<keyword evidence="2" id="KW-1185">Reference proteome</keyword>
<organism evidence="1 2">
    <name type="scientific">Orenia metallireducens</name>
    <dbReference type="NCBI Taxonomy" id="1413210"/>
    <lineage>
        <taxon>Bacteria</taxon>
        <taxon>Bacillati</taxon>
        <taxon>Bacillota</taxon>
        <taxon>Clostridia</taxon>
        <taxon>Halanaerobiales</taxon>
        <taxon>Halobacteroidaceae</taxon>
        <taxon>Orenia</taxon>
    </lineage>
</organism>
<dbReference type="Proteomes" id="UP000093514">
    <property type="component" value="Unassembled WGS sequence"/>
</dbReference>
<evidence type="ECO:0008006" key="3">
    <source>
        <dbReference type="Google" id="ProtNLM"/>
    </source>
</evidence>
<comment type="caution">
    <text evidence="1">The sequence shown here is derived from an EMBL/GenBank/DDBJ whole genome shotgun (WGS) entry which is preliminary data.</text>
</comment>
<dbReference type="OrthoDB" id="5914937at2"/>
<reference evidence="1 2" key="2">
    <citation type="submission" date="2016-08" db="EMBL/GenBank/DDBJ databases">
        <title>Orenia metallireducens sp. nov. strain Z6, a Novel Metal-reducing Firmicute from the Deep Subsurface.</title>
        <authorList>
            <person name="Maxim B.I."/>
            <person name="Kenneth K."/>
            <person name="Flynn T.M."/>
            <person name="Oloughlin E.J."/>
            <person name="Locke R.A."/>
            <person name="Weber J.R."/>
            <person name="Egan S.M."/>
            <person name="Mackie R.I."/>
            <person name="Cann I.K."/>
        </authorList>
    </citation>
    <scope>NUCLEOTIDE SEQUENCE [LARGE SCALE GENOMIC DNA]</scope>
    <source>
        <strain evidence="1 2">Z6</strain>
    </source>
</reference>
<evidence type="ECO:0000313" key="1">
    <source>
        <dbReference type="EMBL" id="OCL27711.1"/>
    </source>
</evidence>
<name>A0A1C0ABH3_9FIRM</name>
<evidence type="ECO:0000313" key="2">
    <source>
        <dbReference type="Proteomes" id="UP000093514"/>
    </source>
</evidence>
<proteinExistence type="predicted"/>
<gene>
    <name evidence="1" type="ORF">U472_03935</name>
</gene>
<dbReference type="Pfam" id="PF14315">
    <property type="entry name" value="DUF4380"/>
    <property type="match status" value="1"/>
</dbReference>
<reference evidence="2" key="1">
    <citation type="submission" date="2016-07" db="EMBL/GenBank/DDBJ databases">
        <authorList>
            <person name="Florea S."/>
            <person name="Webb J.S."/>
            <person name="Jaromczyk J."/>
            <person name="Schardl C.L."/>
        </authorList>
    </citation>
    <scope>NUCLEOTIDE SEQUENCE [LARGE SCALE GENOMIC DNA]</scope>
    <source>
        <strain evidence="2">Z6</strain>
    </source>
</reference>
<dbReference type="EMBL" id="LWDV01000007">
    <property type="protein sequence ID" value="OCL27711.1"/>
    <property type="molecule type" value="Genomic_DNA"/>
</dbReference>
<accession>A0A1C0ABH3</accession>
<protein>
    <recommendedName>
        <fullName evidence="3">WG containing repeat-containing protein</fullName>
    </recommendedName>
</protein>
<sequence length="311" mass="35996">MLKIEEIEYLGWEAYRLENKYLSIVILPKVGGRIISFSNKEDEILYTAPNLQGMTLDLLEIDNIKEYREKIKYIALGGYKTWLSPQSNWDWPPYLDLELGSYKCTYHHSEDKIKVNLISPICRESKMQLTRTIVLERDSYSLKIGQGMKNCSLENKECGLWDVTQIADNGQVILPISSFKKIKNLIDTDGTEGIKVLEVNEELYAIINCFGDKMFKIGTDFSAGWVLAIIDKGDKRLGYLKRFPIFEGANFGHGCAVEIFDISNFNYFEIEVHGPLSELLPEEEYGFVEEWELYSWDNQMTIKDIIKKLIY</sequence>
<dbReference type="AlphaFoldDB" id="A0A1C0ABH3"/>
<dbReference type="InterPro" id="IPR025488">
    <property type="entry name" value="DUF4380"/>
</dbReference>